<dbReference type="RefSeq" id="WP_125419479.1">
    <property type="nucleotide sequence ID" value="NZ_RWIT01000003.1"/>
</dbReference>
<protein>
    <submittedName>
        <fullName evidence="2">Uncharacterized protein</fullName>
    </submittedName>
</protein>
<evidence type="ECO:0000313" key="3">
    <source>
        <dbReference type="Proteomes" id="UP000273500"/>
    </source>
</evidence>
<feature type="transmembrane region" description="Helical" evidence="1">
    <location>
        <begin position="50"/>
        <end position="69"/>
    </location>
</feature>
<organism evidence="2 3">
    <name type="scientific">Hymenobacter rigui</name>
    <dbReference type="NCBI Taxonomy" id="334424"/>
    <lineage>
        <taxon>Bacteria</taxon>
        <taxon>Pseudomonadati</taxon>
        <taxon>Bacteroidota</taxon>
        <taxon>Cytophagia</taxon>
        <taxon>Cytophagales</taxon>
        <taxon>Hymenobacteraceae</taxon>
        <taxon>Hymenobacter</taxon>
    </lineage>
</organism>
<keyword evidence="1" id="KW-0812">Transmembrane</keyword>
<name>A0A3R9V9Q5_9BACT</name>
<evidence type="ECO:0000313" key="2">
    <source>
        <dbReference type="EMBL" id="RSK49627.1"/>
    </source>
</evidence>
<keyword evidence="1" id="KW-1133">Transmembrane helix</keyword>
<dbReference type="Proteomes" id="UP000273500">
    <property type="component" value="Unassembled WGS sequence"/>
</dbReference>
<dbReference type="OrthoDB" id="887124at2"/>
<dbReference type="AlphaFoldDB" id="A0A3R9V9Q5"/>
<sequence>MHLSANQWPLPGQTDPDLMPCAFCRRRIRFNGKPVFASCSCKAFGPPVTVGALVAGAMLVVTGTVWLLCRK</sequence>
<dbReference type="EMBL" id="RWIT01000003">
    <property type="protein sequence ID" value="RSK49627.1"/>
    <property type="molecule type" value="Genomic_DNA"/>
</dbReference>
<gene>
    <name evidence="2" type="ORF">EI291_09055</name>
</gene>
<evidence type="ECO:0000256" key="1">
    <source>
        <dbReference type="SAM" id="Phobius"/>
    </source>
</evidence>
<keyword evidence="1" id="KW-0472">Membrane</keyword>
<proteinExistence type="predicted"/>
<accession>A0A3R9V9Q5</accession>
<comment type="caution">
    <text evidence="2">The sequence shown here is derived from an EMBL/GenBank/DDBJ whole genome shotgun (WGS) entry which is preliminary data.</text>
</comment>
<reference evidence="2 3" key="1">
    <citation type="submission" date="2018-12" db="EMBL/GenBank/DDBJ databases">
        <authorList>
            <person name="Feng G."/>
            <person name="Zhu H."/>
        </authorList>
    </citation>
    <scope>NUCLEOTIDE SEQUENCE [LARGE SCALE GENOMIC DNA]</scope>
    <source>
        <strain evidence="2 3">KCTC 12533</strain>
    </source>
</reference>
<keyword evidence="3" id="KW-1185">Reference proteome</keyword>